<dbReference type="PROSITE" id="PS00676">
    <property type="entry name" value="SIGMA54_INTERACT_2"/>
    <property type="match status" value="1"/>
</dbReference>
<dbReference type="InterPro" id="IPR027417">
    <property type="entry name" value="P-loop_NTPase"/>
</dbReference>
<dbReference type="InterPro" id="IPR002197">
    <property type="entry name" value="HTH_Fis"/>
</dbReference>
<dbReference type="InterPro" id="IPR025943">
    <property type="entry name" value="Sigma_54_int_dom_ATP-bd_2"/>
</dbReference>
<dbReference type="OrthoDB" id="5404895at2"/>
<protein>
    <submittedName>
        <fullName evidence="9">DNA-binding transcriptional response regulator, NtrC family, contains REC, AAA-type ATPase, and a Fis-type DNA-binding domains</fullName>
    </submittedName>
</protein>
<dbReference type="PANTHER" id="PTHR32071">
    <property type="entry name" value="TRANSCRIPTIONAL REGULATORY PROTEIN"/>
    <property type="match status" value="1"/>
</dbReference>
<dbReference type="AlphaFoldDB" id="A0A1H3VST1"/>
<dbReference type="Pfam" id="PF00158">
    <property type="entry name" value="Sigma54_activat"/>
    <property type="match status" value="1"/>
</dbReference>
<keyword evidence="10" id="KW-1185">Reference proteome</keyword>
<organism evidence="9 10">
    <name type="scientific">Desulfuromusa kysingii</name>
    <dbReference type="NCBI Taxonomy" id="37625"/>
    <lineage>
        <taxon>Bacteria</taxon>
        <taxon>Pseudomonadati</taxon>
        <taxon>Thermodesulfobacteriota</taxon>
        <taxon>Desulfuromonadia</taxon>
        <taxon>Desulfuromonadales</taxon>
        <taxon>Geopsychrobacteraceae</taxon>
        <taxon>Desulfuromusa</taxon>
    </lineage>
</organism>
<evidence type="ECO:0000256" key="5">
    <source>
        <dbReference type="ARBA" id="ARBA00023163"/>
    </source>
</evidence>
<evidence type="ECO:0000313" key="9">
    <source>
        <dbReference type="EMBL" id="SDZ77158.1"/>
    </source>
</evidence>
<dbReference type="SMART" id="SM00382">
    <property type="entry name" value="AAA"/>
    <property type="match status" value="1"/>
</dbReference>
<dbReference type="RefSeq" id="WP_092344095.1">
    <property type="nucleotide sequence ID" value="NZ_FNQN01000001.1"/>
</dbReference>
<dbReference type="InterPro" id="IPR011006">
    <property type="entry name" value="CheY-like_superfamily"/>
</dbReference>
<dbReference type="SMART" id="SM00448">
    <property type="entry name" value="REC"/>
    <property type="match status" value="1"/>
</dbReference>
<dbReference type="GO" id="GO:0043565">
    <property type="term" value="F:sequence-specific DNA binding"/>
    <property type="evidence" value="ECO:0007669"/>
    <property type="project" value="InterPro"/>
</dbReference>
<sequence>MRKKGRILLLDDDELIISMLSRALRKEGYETQLLHSSEMAVEKIIAWQPDMMFLDIELGEELDGLDILRMLQAERINFPVVMLTGDDSSDSAIKALRYGASDYLHKPFNVEEVKIVVDRILKNSRMQDEIDYLKRAQVEKNGQPFIGESAAIIQLLDDARKIATAGVSSILITGKSGTGKEVLARNLHHWRFAEQQGFETVPFIAINCTALPENLIEGELFGHVKGAFTDAKSDKKGVFELANGGTLLLDEIGDMRPDLQGKLLRVLEERTVRRVGGKVDLPIDVTIIASTNRDLKKLVAEGLFREDLYYRLSSFFINIPPLCERETDVIRLTEYFLQKFAQKYSKKQVKTLAKEAEELMLEYLWPGNVRELRNVIERCVVMESAPVLGVECLPLDIGGRKADSIERRKKFQILLPEEGISLEEVEREYLQLALERTNNNMTKAAKLLKVSYDVFRYQAKKYNLL</sequence>
<dbReference type="EMBL" id="FNQN01000001">
    <property type="protein sequence ID" value="SDZ77158.1"/>
    <property type="molecule type" value="Genomic_DNA"/>
</dbReference>
<keyword evidence="2" id="KW-0067">ATP-binding</keyword>
<keyword evidence="4 9" id="KW-0238">DNA-binding</keyword>
<evidence type="ECO:0000313" key="10">
    <source>
        <dbReference type="Proteomes" id="UP000199409"/>
    </source>
</evidence>
<dbReference type="InterPro" id="IPR003593">
    <property type="entry name" value="AAA+_ATPase"/>
</dbReference>
<dbReference type="PROSITE" id="PS50110">
    <property type="entry name" value="RESPONSE_REGULATORY"/>
    <property type="match status" value="1"/>
</dbReference>
<dbReference type="PANTHER" id="PTHR32071:SF113">
    <property type="entry name" value="ALGINATE BIOSYNTHESIS TRANSCRIPTIONAL REGULATORY PROTEIN ALGB"/>
    <property type="match status" value="1"/>
</dbReference>
<gene>
    <name evidence="9" type="ORF">SAMN05660420_00228</name>
</gene>
<keyword evidence="1" id="KW-0547">Nucleotide-binding</keyword>
<dbReference type="PRINTS" id="PR01590">
    <property type="entry name" value="HTHFIS"/>
</dbReference>
<dbReference type="SUPFAM" id="SSF52540">
    <property type="entry name" value="P-loop containing nucleoside triphosphate hydrolases"/>
    <property type="match status" value="1"/>
</dbReference>
<dbReference type="Gene3D" id="3.40.50.2300">
    <property type="match status" value="1"/>
</dbReference>
<dbReference type="GO" id="GO:0006355">
    <property type="term" value="P:regulation of DNA-templated transcription"/>
    <property type="evidence" value="ECO:0007669"/>
    <property type="project" value="InterPro"/>
</dbReference>
<evidence type="ECO:0000256" key="2">
    <source>
        <dbReference type="ARBA" id="ARBA00022840"/>
    </source>
</evidence>
<keyword evidence="5" id="KW-0804">Transcription</keyword>
<name>A0A1H3VST1_9BACT</name>
<dbReference type="Pfam" id="PF02954">
    <property type="entry name" value="HTH_8"/>
    <property type="match status" value="1"/>
</dbReference>
<evidence type="ECO:0000256" key="1">
    <source>
        <dbReference type="ARBA" id="ARBA00022741"/>
    </source>
</evidence>
<dbReference type="InterPro" id="IPR009057">
    <property type="entry name" value="Homeodomain-like_sf"/>
</dbReference>
<dbReference type="GO" id="GO:0005524">
    <property type="term" value="F:ATP binding"/>
    <property type="evidence" value="ECO:0007669"/>
    <property type="project" value="UniProtKB-KW"/>
</dbReference>
<dbReference type="InterPro" id="IPR025944">
    <property type="entry name" value="Sigma_54_int_dom_CS"/>
</dbReference>
<proteinExistence type="predicted"/>
<dbReference type="InterPro" id="IPR002078">
    <property type="entry name" value="Sigma_54_int"/>
</dbReference>
<dbReference type="Gene3D" id="1.10.8.60">
    <property type="match status" value="1"/>
</dbReference>
<dbReference type="PROSITE" id="PS00688">
    <property type="entry name" value="SIGMA54_INTERACT_3"/>
    <property type="match status" value="1"/>
</dbReference>
<evidence type="ECO:0000256" key="4">
    <source>
        <dbReference type="ARBA" id="ARBA00023125"/>
    </source>
</evidence>
<dbReference type="FunFam" id="3.40.50.300:FF:000006">
    <property type="entry name" value="DNA-binding transcriptional regulator NtrC"/>
    <property type="match status" value="1"/>
</dbReference>
<dbReference type="Proteomes" id="UP000199409">
    <property type="component" value="Unassembled WGS sequence"/>
</dbReference>
<dbReference type="SUPFAM" id="SSF52172">
    <property type="entry name" value="CheY-like"/>
    <property type="match status" value="1"/>
</dbReference>
<dbReference type="Gene3D" id="1.10.10.60">
    <property type="entry name" value="Homeodomain-like"/>
    <property type="match status" value="1"/>
</dbReference>
<dbReference type="STRING" id="37625.SAMN05660420_00228"/>
<accession>A0A1H3VST1</accession>
<dbReference type="Pfam" id="PF00072">
    <property type="entry name" value="Response_reg"/>
    <property type="match status" value="1"/>
</dbReference>
<reference evidence="9 10" key="1">
    <citation type="submission" date="2016-10" db="EMBL/GenBank/DDBJ databases">
        <authorList>
            <person name="de Groot N.N."/>
        </authorList>
    </citation>
    <scope>NUCLEOTIDE SEQUENCE [LARGE SCALE GENOMIC DNA]</scope>
    <source>
        <strain evidence="9 10">DSM 7343</strain>
    </source>
</reference>
<dbReference type="Gene3D" id="3.40.50.300">
    <property type="entry name" value="P-loop containing nucleotide triphosphate hydrolases"/>
    <property type="match status" value="1"/>
</dbReference>
<dbReference type="Pfam" id="PF25601">
    <property type="entry name" value="AAA_lid_14"/>
    <property type="match status" value="1"/>
</dbReference>
<keyword evidence="3" id="KW-0805">Transcription regulation</keyword>
<evidence type="ECO:0000256" key="3">
    <source>
        <dbReference type="ARBA" id="ARBA00023015"/>
    </source>
</evidence>
<dbReference type="CDD" id="cd00009">
    <property type="entry name" value="AAA"/>
    <property type="match status" value="1"/>
</dbReference>
<evidence type="ECO:0000259" key="8">
    <source>
        <dbReference type="PROSITE" id="PS50110"/>
    </source>
</evidence>
<keyword evidence="6" id="KW-0597">Phosphoprotein</keyword>
<dbReference type="PROSITE" id="PS50045">
    <property type="entry name" value="SIGMA54_INTERACT_4"/>
    <property type="match status" value="1"/>
</dbReference>
<dbReference type="InterPro" id="IPR058031">
    <property type="entry name" value="AAA_lid_NorR"/>
</dbReference>
<dbReference type="SUPFAM" id="SSF46689">
    <property type="entry name" value="Homeodomain-like"/>
    <property type="match status" value="1"/>
</dbReference>
<feature type="domain" description="Sigma-54 factor interaction" evidence="7">
    <location>
        <begin position="145"/>
        <end position="381"/>
    </location>
</feature>
<dbReference type="InterPro" id="IPR001789">
    <property type="entry name" value="Sig_transdc_resp-reg_receiver"/>
</dbReference>
<feature type="domain" description="Response regulatory" evidence="8">
    <location>
        <begin position="6"/>
        <end position="121"/>
    </location>
</feature>
<evidence type="ECO:0000259" key="7">
    <source>
        <dbReference type="PROSITE" id="PS50045"/>
    </source>
</evidence>
<evidence type="ECO:0000256" key="6">
    <source>
        <dbReference type="PROSITE-ProRule" id="PRU00169"/>
    </source>
</evidence>
<feature type="modified residue" description="4-aspartylphosphate" evidence="6">
    <location>
        <position position="55"/>
    </location>
</feature>
<dbReference type="GO" id="GO:0000160">
    <property type="term" value="P:phosphorelay signal transduction system"/>
    <property type="evidence" value="ECO:0007669"/>
    <property type="project" value="InterPro"/>
</dbReference>